<dbReference type="EMBL" id="JROU02001952">
    <property type="protein sequence ID" value="OEH74728.1"/>
    <property type="molecule type" value="Genomic_DNA"/>
</dbReference>
<name>A0A1D3CU78_9EIME</name>
<organism evidence="2 3">
    <name type="scientific">Cyclospora cayetanensis</name>
    <dbReference type="NCBI Taxonomy" id="88456"/>
    <lineage>
        <taxon>Eukaryota</taxon>
        <taxon>Sar</taxon>
        <taxon>Alveolata</taxon>
        <taxon>Apicomplexa</taxon>
        <taxon>Conoidasida</taxon>
        <taxon>Coccidia</taxon>
        <taxon>Eucoccidiorida</taxon>
        <taxon>Eimeriorina</taxon>
        <taxon>Eimeriidae</taxon>
        <taxon>Cyclospora</taxon>
    </lineage>
</organism>
<sequence length="121" mass="13073">MPPLHRLRDDGPGEIAPGAENQNTGQDISLLAWIASGKNCPSHKHYVRSKPSVIAFTSQERTALFIRNTCVRAGSETRSEVPHYGDMLQIAISIDIAGGSEAGIVPEAKTACFRLNAEDRS</sequence>
<feature type="compositionally biased region" description="Basic and acidic residues" evidence="1">
    <location>
        <begin position="1"/>
        <end position="11"/>
    </location>
</feature>
<dbReference type="AlphaFoldDB" id="A0A1D3CU78"/>
<reference evidence="2 3" key="1">
    <citation type="journal article" date="2016" name="BMC Genomics">
        <title>Comparative genomics reveals Cyclospora cayetanensis possesses coccidia-like metabolism and invasion components but unique surface antigens.</title>
        <authorList>
            <person name="Liu S."/>
            <person name="Wang L."/>
            <person name="Zheng H."/>
            <person name="Xu Z."/>
            <person name="Roellig D.M."/>
            <person name="Li N."/>
            <person name="Frace M.A."/>
            <person name="Tang K."/>
            <person name="Arrowood M.J."/>
            <person name="Moss D.M."/>
            <person name="Zhang L."/>
            <person name="Feng Y."/>
            <person name="Xiao L."/>
        </authorList>
    </citation>
    <scope>NUCLEOTIDE SEQUENCE [LARGE SCALE GENOMIC DNA]</scope>
    <source>
        <strain evidence="2 3">CHN_HEN01</strain>
    </source>
</reference>
<dbReference type="Proteomes" id="UP000095192">
    <property type="component" value="Unassembled WGS sequence"/>
</dbReference>
<accession>A0A1D3CU78</accession>
<evidence type="ECO:0000313" key="2">
    <source>
        <dbReference type="EMBL" id="OEH74728.1"/>
    </source>
</evidence>
<evidence type="ECO:0000256" key="1">
    <source>
        <dbReference type="SAM" id="MobiDB-lite"/>
    </source>
</evidence>
<evidence type="ECO:0000313" key="3">
    <source>
        <dbReference type="Proteomes" id="UP000095192"/>
    </source>
</evidence>
<comment type="caution">
    <text evidence="2">The sequence shown here is derived from an EMBL/GenBank/DDBJ whole genome shotgun (WGS) entry which is preliminary data.</text>
</comment>
<keyword evidence="3" id="KW-1185">Reference proteome</keyword>
<proteinExistence type="predicted"/>
<dbReference type="VEuPathDB" id="ToxoDB:cyc_09313"/>
<protein>
    <submittedName>
        <fullName evidence="2">Uncharacterized protein</fullName>
    </submittedName>
</protein>
<gene>
    <name evidence="2" type="ORF">cyc_09313</name>
</gene>
<feature type="region of interest" description="Disordered" evidence="1">
    <location>
        <begin position="1"/>
        <end position="23"/>
    </location>
</feature>
<dbReference type="InParanoid" id="A0A1D3CU78"/>